<dbReference type="PRINTS" id="PR01651">
    <property type="entry name" value="SECGEXPORT"/>
</dbReference>
<sequence>MSFQVILVIHVLLALGMVGLILIQHGKGAGAGAGFGSGAAGTVFGARGANSFLYKLTAAMALGFFITSISLAYLATSESSVSDTSQSIMVQPLVDETTETESSDIPSN</sequence>
<dbReference type="AlphaFoldDB" id="A0A382NM80"/>
<evidence type="ECO:0000256" key="5">
    <source>
        <dbReference type="ARBA" id="ARBA00022692"/>
    </source>
</evidence>
<keyword evidence="4" id="KW-1003">Cell membrane</keyword>
<keyword evidence="6" id="KW-0653">Protein transport</keyword>
<dbReference type="GO" id="GO:0065002">
    <property type="term" value="P:intracellular protein transmembrane transport"/>
    <property type="evidence" value="ECO:0007669"/>
    <property type="project" value="TreeGrafter"/>
</dbReference>
<evidence type="ECO:0000313" key="11">
    <source>
        <dbReference type="EMBL" id="SVC62196.1"/>
    </source>
</evidence>
<evidence type="ECO:0000256" key="1">
    <source>
        <dbReference type="ARBA" id="ARBA00004651"/>
    </source>
</evidence>
<dbReference type="PANTHER" id="PTHR34182">
    <property type="entry name" value="PROTEIN-EXPORT MEMBRANE PROTEIN SECG"/>
    <property type="match status" value="1"/>
</dbReference>
<proteinExistence type="inferred from homology"/>
<evidence type="ECO:0000256" key="8">
    <source>
        <dbReference type="ARBA" id="ARBA00023010"/>
    </source>
</evidence>
<keyword evidence="9 10" id="KW-0472">Membrane</keyword>
<reference evidence="11" key="1">
    <citation type="submission" date="2018-05" db="EMBL/GenBank/DDBJ databases">
        <authorList>
            <person name="Lanie J.A."/>
            <person name="Ng W.-L."/>
            <person name="Kazmierczak K.M."/>
            <person name="Andrzejewski T.M."/>
            <person name="Davidsen T.M."/>
            <person name="Wayne K.J."/>
            <person name="Tettelin H."/>
            <person name="Glass J.I."/>
            <person name="Rusch D."/>
            <person name="Podicherti R."/>
            <person name="Tsui H.-C.T."/>
            <person name="Winkler M.E."/>
        </authorList>
    </citation>
    <scope>NUCLEOTIDE SEQUENCE</scope>
</reference>
<keyword evidence="7 10" id="KW-1133">Transmembrane helix</keyword>
<evidence type="ECO:0000256" key="4">
    <source>
        <dbReference type="ARBA" id="ARBA00022475"/>
    </source>
</evidence>
<dbReference type="GO" id="GO:0009306">
    <property type="term" value="P:protein secretion"/>
    <property type="evidence" value="ECO:0007669"/>
    <property type="project" value="InterPro"/>
</dbReference>
<dbReference type="Pfam" id="PF03840">
    <property type="entry name" value="SecG"/>
    <property type="match status" value="1"/>
</dbReference>
<dbReference type="GO" id="GO:0015450">
    <property type="term" value="F:protein-transporting ATPase activity"/>
    <property type="evidence" value="ECO:0007669"/>
    <property type="project" value="InterPro"/>
</dbReference>
<evidence type="ECO:0008006" key="12">
    <source>
        <dbReference type="Google" id="ProtNLM"/>
    </source>
</evidence>
<dbReference type="GO" id="GO:0005886">
    <property type="term" value="C:plasma membrane"/>
    <property type="evidence" value="ECO:0007669"/>
    <property type="project" value="UniProtKB-SubCell"/>
</dbReference>
<accession>A0A382NM80</accession>
<evidence type="ECO:0000256" key="7">
    <source>
        <dbReference type="ARBA" id="ARBA00022989"/>
    </source>
</evidence>
<dbReference type="PANTHER" id="PTHR34182:SF1">
    <property type="entry name" value="PROTEIN-EXPORT MEMBRANE PROTEIN SECG"/>
    <property type="match status" value="1"/>
</dbReference>
<dbReference type="InterPro" id="IPR004692">
    <property type="entry name" value="SecG"/>
</dbReference>
<organism evidence="11">
    <name type="scientific">marine metagenome</name>
    <dbReference type="NCBI Taxonomy" id="408172"/>
    <lineage>
        <taxon>unclassified sequences</taxon>
        <taxon>metagenomes</taxon>
        <taxon>ecological metagenomes</taxon>
    </lineage>
</organism>
<dbReference type="EMBL" id="UINC01101412">
    <property type="protein sequence ID" value="SVC62196.1"/>
    <property type="molecule type" value="Genomic_DNA"/>
</dbReference>
<keyword evidence="8" id="KW-0811">Translocation</keyword>
<evidence type="ECO:0000256" key="2">
    <source>
        <dbReference type="ARBA" id="ARBA00008445"/>
    </source>
</evidence>
<evidence type="ECO:0000256" key="10">
    <source>
        <dbReference type="SAM" id="Phobius"/>
    </source>
</evidence>
<feature type="transmembrane region" description="Helical" evidence="10">
    <location>
        <begin position="52"/>
        <end position="75"/>
    </location>
</feature>
<evidence type="ECO:0000256" key="3">
    <source>
        <dbReference type="ARBA" id="ARBA00022448"/>
    </source>
</evidence>
<comment type="similarity">
    <text evidence="2">Belongs to the SecG family.</text>
</comment>
<comment type="subcellular location">
    <subcellularLocation>
        <location evidence="1">Cell membrane</location>
        <topology evidence="1">Multi-pass membrane protein</topology>
    </subcellularLocation>
</comment>
<evidence type="ECO:0000256" key="9">
    <source>
        <dbReference type="ARBA" id="ARBA00023136"/>
    </source>
</evidence>
<protein>
    <recommendedName>
        <fullName evidence="12">Protein-export membrane protein SecG</fullName>
    </recommendedName>
</protein>
<evidence type="ECO:0000256" key="6">
    <source>
        <dbReference type="ARBA" id="ARBA00022927"/>
    </source>
</evidence>
<keyword evidence="3" id="KW-0813">Transport</keyword>
<dbReference type="NCBIfam" id="TIGR00810">
    <property type="entry name" value="secG"/>
    <property type="match status" value="1"/>
</dbReference>
<dbReference type="GO" id="GO:0043952">
    <property type="term" value="P:protein transport by the Sec complex"/>
    <property type="evidence" value="ECO:0007669"/>
    <property type="project" value="TreeGrafter"/>
</dbReference>
<gene>
    <name evidence="11" type="ORF">METZ01_LOCUS315050</name>
</gene>
<keyword evidence="5 10" id="KW-0812">Transmembrane</keyword>
<name>A0A382NM80_9ZZZZ</name>